<evidence type="ECO:0000313" key="3">
    <source>
        <dbReference type="Proteomes" id="UP000199339"/>
    </source>
</evidence>
<evidence type="ECO:0000313" key="2">
    <source>
        <dbReference type="EMBL" id="SFM37372.1"/>
    </source>
</evidence>
<proteinExistence type="predicted"/>
<gene>
    <name evidence="2" type="ORF">SAMN04487961_0042</name>
</gene>
<dbReference type="RefSeq" id="WP_091997318.1">
    <property type="nucleotide sequence ID" value="NZ_FOUR01000001.1"/>
</dbReference>
<dbReference type="OrthoDB" id="6192638at2"/>
<sequence length="428" mass="44219">MRSILGTFRTLLTLLLFVFVLSACGGGGSGGQSVTIESAEDISLAIAPDNLDLALNQSATVKAIATLVTHGATADVSGKANWSSENISIASITRSGNTVTVVPQSQGSTTITAELDGISATATVTIGNPLIKIVTDPPSASINDGSLAEITATGTFNDGSIRDITEDVTWISSTETVATVDRGIVSALEPGDVTISAVAGPVSGNTQVTIAAAPDAPGRMEIGITPNAILEDEAVGASVSATVFANDEDNGILSSTNVLFAEQTGSVTFTQDEITIDNDNPRAETEAKSTLVGKYIISAVVPDTTARAQGTLNVVSSFSEVVIIDSFTAEILTKEETLSDIEAGSKFTAVILNTSNRSFNLLRAELVNGQNVLDTADLSGTTLGEGDSTKVDAVLDDSIQDEGVRLVFHLSDPVTTRQFTVDKQFTSP</sequence>
<dbReference type="Gene3D" id="2.60.40.1080">
    <property type="match status" value="2"/>
</dbReference>
<feature type="domain" description="BIG2" evidence="1">
    <location>
        <begin position="129"/>
        <end position="209"/>
    </location>
</feature>
<reference evidence="3" key="1">
    <citation type="submission" date="2016-10" db="EMBL/GenBank/DDBJ databases">
        <authorList>
            <person name="Varghese N."/>
            <person name="Submissions S."/>
        </authorList>
    </citation>
    <scope>NUCLEOTIDE SEQUENCE [LARGE SCALE GENOMIC DNA]</scope>
    <source>
        <strain evidence="3">CGMCC 1.6775</strain>
    </source>
</reference>
<dbReference type="SUPFAM" id="SSF49373">
    <property type="entry name" value="Invasin/intimin cell-adhesion fragments"/>
    <property type="match status" value="2"/>
</dbReference>
<protein>
    <submittedName>
        <fullName evidence="2">Ig-like domain (Group 2)</fullName>
    </submittedName>
</protein>
<dbReference type="InterPro" id="IPR008964">
    <property type="entry name" value="Invasin/intimin_cell_adhesion"/>
</dbReference>
<organism evidence="2 3">
    <name type="scientific">Marinobacter pelagius</name>
    <dbReference type="NCBI Taxonomy" id="379482"/>
    <lineage>
        <taxon>Bacteria</taxon>
        <taxon>Pseudomonadati</taxon>
        <taxon>Pseudomonadota</taxon>
        <taxon>Gammaproteobacteria</taxon>
        <taxon>Pseudomonadales</taxon>
        <taxon>Marinobacteraceae</taxon>
        <taxon>Marinobacter</taxon>
    </lineage>
</organism>
<dbReference type="Pfam" id="PF02368">
    <property type="entry name" value="Big_2"/>
    <property type="match status" value="1"/>
</dbReference>
<dbReference type="Proteomes" id="UP000199339">
    <property type="component" value="Unassembled WGS sequence"/>
</dbReference>
<dbReference type="PROSITE" id="PS51257">
    <property type="entry name" value="PROKAR_LIPOPROTEIN"/>
    <property type="match status" value="1"/>
</dbReference>
<evidence type="ECO:0000259" key="1">
    <source>
        <dbReference type="SMART" id="SM00635"/>
    </source>
</evidence>
<keyword evidence="3" id="KW-1185">Reference proteome</keyword>
<feature type="domain" description="BIG2" evidence="1">
    <location>
        <begin position="40"/>
        <end position="125"/>
    </location>
</feature>
<dbReference type="InterPro" id="IPR003343">
    <property type="entry name" value="Big_2"/>
</dbReference>
<accession>A0A1I4QBA5</accession>
<dbReference type="SMART" id="SM00635">
    <property type="entry name" value="BID_2"/>
    <property type="match status" value="2"/>
</dbReference>
<dbReference type="AlphaFoldDB" id="A0A1I4QBA5"/>
<dbReference type="EMBL" id="FOUR01000001">
    <property type="protein sequence ID" value="SFM37372.1"/>
    <property type="molecule type" value="Genomic_DNA"/>
</dbReference>
<name>A0A1I4QBA5_9GAMM</name>